<dbReference type="Proteomes" id="UP000077069">
    <property type="component" value="Unassembled WGS sequence"/>
</dbReference>
<dbReference type="GO" id="GO:0001228">
    <property type="term" value="F:DNA-binding transcription activator activity, RNA polymerase II-specific"/>
    <property type="evidence" value="ECO:0007669"/>
    <property type="project" value="TreeGrafter"/>
</dbReference>
<evidence type="ECO:0000313" key="4">
    <source>
        <dbReference type="Proteomes" id="UP000077069"/>
    </source>
</evidence>
<dbReference type="Pfam" id="PF00172">
    <property type="entry name" value="Zn_clus"/>
    <property type="match status" value="1"/>
</dbReference>
<dbReference type="PANTHER" id="PTHR47784:SF5">
    <property type="entry name" value="STEROL UPTAKE CONTROL PROTEIN 2"/>
    <property type="match status" value="1"/>
</dbReference>
<dbReference type="SUPFAM" id="SSF57701">
    <property type="entry name" value="Zn2/Cys6 DNA-binding domain"/>
    <property type="match status" value="1"/>
</dbReference>
<evidence type="ECO:0000259" key="2">
    <source>
        <dbReference type="PROSITE" id="PS50048"/>
    </source>
</evidence>
<dbReference type="GO" id="GO:0008270">
    <property type="term" value="F:zinc ion binding"/>
    <property type="evidence" value="ECO:0007669"/>
    <property type="project" value="InterPro"/>
</dbReference>
<gene>
    <name evidence="3" type="ORF">CC84DRAFT_739156</name>
</gene>
<dbReference type="InParanoid" id="A0A177CE13"/>
<dbReference type="SMART" id="SM00066">
    <property type="entry name" value="GAL4"/>
    <property type="match status" value="1"/>
</dbReference>
<protein>
    <recommendedName>
        <fullName evidence="2">Zn(2)-C6 fungal-type domain-containing protein</fullName>
    </recommendedName>
</protein>
<dbReference type="InterPro" id="IPR053157">
    <property type="entry name" value="Sterol_Uptake_Regulator"/>
</dbReference>
<dbReference type="STRING" id="1460663.A0A177CE13"/>
<dbReference type="Gene3D" id="4.10.240.10">
    <property type="entry name" value="Zn(2)-C6 fungal-type DNA-binding domain"/>
    <property type="match status" value="1"/>
</dbReference>
<dbReference type="CDD" id="cd00067">
    <property type="entry name" value="GAL4"/>
    <property type="match status" value="1"/>
</dbReference>
<dbReference type="EMBL" id="KV441552">
    <property type="protein sequence ID" value="OAG05865.1"/>
    <property type="molecule type" value="Genomic_DNA"/>
</dbReference>
<reference evidence="3 4" key="1">
    <citation type="submission" date="2016-05" db="EMBL/GenBank/DDBJ databases">
        <title>Comparative analysis of secretome profiles of manganese(II)-oxidizing ascomycete fungi.</title>
        <authorList>
            <consortium name="DOE Joint Genome Institute"/>
            <person name="Zeiner C.A."/>
            <person name="Purvine S.O."/>
            <person name="Zink E.M."/>
            <person name="Wu S."/>
            <person name="Pasa-Tolic L."/>
            <person name="Chaput D.L."/>
            <person name="Haridas S."/>
            <person name="Grigoriev I.V."/>
            <person name="Santelli C.M."/>
            <person name="Hansel C.M."/>
        </authorList>
    </citation>
    <scope>NUCLEOTIDE SEQUENCE [LARGE SCALE GENOMIC DNA]</scope>
    <source>
        <strain evidence="3 4">AP3s5-JAC2a</strain>
    </source>
</reference>
<evidence type="ECO:0000313" key="3">
    <source>
        <dbReference type="EMBL" id="OAG05865.1"/>
    </source>
</evidence>
<keyword evidence="4" id="KW-1185">Reference proteome</keyword>
<dbReference type="InterPro" id="IPR036864">
    <property type="entry name" value="Zn2-C6_fun-type_DNA-bd_sf"/>
</dbReference>
<dbReference type="OrthoDB" id="416217at2759"/>
<dbReference type="GeneID" id="28770729"/>
<dbReference type="RefSeq" id="XP_018036230.1">
    <property type="nucleotide sequence ID" value="XM_018187243.1"/>
</dbReference>
<feature type="domain" description="Zn(2)-C6 fungal-type" evidence="2">
    <location>
        <begin position="46"/>
        <end position="75"/>
    </location>
</feature>
<dbReference type="AlphaFoldDB" id="A0A177CE13"/>
<dbReference type="InterPro" id="IPR001138">
    <property type="entry name" value="Zn2Cys6_DnaBD"/>
</dbReference>
<accession>A0A177CE13</accession>
<organism evidence="3 4">
    <name type="scientific">Paraphaeosphaeria sporulosa</name>
    <dbReference type="NCBI Taxonomy" id="1460663"/>
    <lineage>
        <taxon>Eukaryota</taxon>
        <taxon>Fungi</taxon>
        <taxon>Dikarya</taxon>
        <taxon>Ascomycota</taxon>
        <taxon>Pezizomycotina</taxon>
        <taxon>Dothideomycetes</taxon>
        <taxon>Pleosporomycetidae</taxon>
        <taxon>Pleosporales</taxon>
        <taxon>Massarineae</taxon>
        <taxon>Didymosphaeriaceae</taxon>
        <taxon>Paraphaeosphaeria</taxon>
    </lineage>
</organism>
<evidence type="ECO:0000256" key="1">
    <source>
        <dbReference type="ARBA" id="ARBA00023242"/>
    </source>
</evidence>
<sequence>MQSFTSTFILTPSSTSNHYPVLHEVPEFLAKDAHRERRAHSKSNNGCAACKRRRVKCNEAFPCSNCVQRKEHCSRARNHIHDRVSKRSSQNSVIQQPRTPVLQHLLPTNARLTLTNVKLFHHFQTYTRSTLLLPGPVWHLITHLSFSFPFLLHAILCISARHLSYLCRERTSHYAGVASTHLTYALSGFRSSLSVESSKANIDVFMATALLLQFELWANVRHLSGKEEDAGEDGGIYDPGTDALFTYSASLKNILLGCFEPSDVHRSSVMQWLVNDGTLSDAVPVDAATAAQMRDLFLCERKVVPEDLSLVASTYADDPITSKQSDHQSTADNSPYTAVIAALTPLLHLTQISHRIYSSSQLTSSATSISTRIARHILCFPILSRGLFGGKIAARDPRAMLMLYHFFRAVRVLLAGDEFWWAARRAVALEQGLGTLLGDGDEG</sequence>
<name>A0A177CE13_9PLEO</name>
<dbReference type="PROSITE" id="PS50048">
    <property type="entry name" value="ZN2_CY6_FUNGAL_2"/>
    <property type="match status" value="1"/>
</dbReference>
<keyword evidence="1" id="KW-0539">Nucleus</keyword>
<dbReference type="PROSITE" id="PS00463">
    <property type="entry name" value="ZN2_CY6_FUNGAL_1"/>
    <property type="match status" value="1"/>
</dbReference>
<proteinExistence type="predicted"/>
<dbReference type="PANTHER" id="PTHR47784">
    <property type="entry name" value="STEROL UPTAKE CONTROL PROTEIN 2"/>
    <property type="match status" value="1"/>
</dbReference>